<evidence type="ECO:0000256" key="2">
    <source>
        <dbReference type="SAM" id="MobiDB-lite"/>
    </source>
</evidence>
<comment type="caution">
    <text evidence="4">The sequence shown here is derived from an EMBL/GenBank/DDBJ whole genome shotgun (WGS) entry which is preliminary data.</text>
</comment>
<sequence>MEAGCGGGGNARRRRLADGSRDSMTGLTLGTVLGREKRQVAPPVQMSRTLLDIIRDEEPDAGPYKDLLNHHNKKSWKSFKDRIRLRRAGDAWTSSVHIPTSDVSIQNCRSQLSRRQSSRIQMVSPFSDESTRDVTQSENSSVMENFLDCDGGVCRPQFLRRNSTRVSSITADSTQSEVLPDANNTPVSDVPIQNSRSLRRNSSLIPSHAHSSQSMTRSEDSFLTREDIGAESDSVPTVRLSVALAAEREEQQRAALSNEEPSPPTPEAENGVSGVSVTEEVAVPQTEAAPPVRMSLMDLLEETDRQMGWSSYMGEAEEEEEEEEEDDNGGHEEGKGGAAAAGEVNCCVCMVRHKGAAFIPCGHTFCRLCSRELWVSRGNCPLCNGFILEILDIF</sequence>
<dbReference type="Gene3D" id="3.30.40.10">
    <property type="entry name" value="Zinc/RING finger domain, C3HC4 (zinc finger)"/>
    <property type="match status" value="1"/>
</dbReference>
<dbReference type="SUPFAM" id="SSF57850">
    <property type="entry name" value="RING/U-box"/>
    <property type="match status" value="1"/>
</dbReference>
<feature type="compositionally biased region" description="Basic and acidic residues" evidence="2">
    <location>
        <begin position="217"/>
        <end position="228"/>
    </location>
</feature>
<dbReference type="Pfam" id="PF13920">
    <property type="entry name" value="zf-C3HC4_3"/>
    <property type="match status" value="1"/>
</dbReference>
<feature type="region of interest" description="Disordered" evidence="2">
    <location>
        <begin position="312"/>
        <end position="336"/>
    </location>
</feature>
<evidence type="ECO:0000256" key="1">
    <source>
        <dbReference type="PROSITE-ProRule" id="PRU00175"/>
    </source>
</evidence>
<dbReference type="InterPro" id="IPR013083">
    <property type="entry name" value="Znf_RING/FYVE/PHD"/>
</dbReference>
<feature type="compositionally biased region" description="Gly residues" evidence="2">
    <location>
        <begin position="1"/>
        <end position="10"/>
    </location>
</feature>
<dbReference type="EMBL" id="JBBPBK010000007">
    <property type="protein sequence ID" value="KAK9280866.1"/>
    <property type="molecule type" value="Genomic_DNA"/>
</dbReference>
<keyword evidence="1" id="KW-0862">Zinc</keyword>
<accession>A0AAP0RM65</accession>
<reference evidence="4 5" key="1">
    <citation type="journal article" date="2024" name="Plant J.">
        <title>Genome sequences and population genomics reveal climatic adaptation and genomic divergence between two closely related sweetgum species.</title>
        <authorList>
            <person name="Xu W.Q."/>
            <person name="Ren C.Q."/>
            <person name="Zhang X.Y."/>
            <person name="Comes H.P."/>
            <person name="Liu X.H."/>
            <person name="Li Y.G."/>
            <person name="Kettle C.J."/>
            <person name="Jalonen R."/>
            <person name="Gaisberger H."/>
            <person name="Ma Y.Z."/>
            <person name="Qiu Y.X."/>
        </authorList>
    </citation>
    <scope>NUCLEOTIDE SEQUENCE [LARGE SCALE GENOMIC DNA]</scope>
    <source>
        <strain evidence="4">Hangzhou</strain>
    </source>
</reference>
<dbReference type="Proteomes" id="UP001415857">
    <property type="component" value="Unassembled WGS sequence"/>
</dbReference>
<evidence type="ECO:0000259" key="3">
    <source>
        <dbReference type="PROSITE" id="PS50089"/>
    </source>
</evidence>
<dbReference type="CDD" id="cd16449">
    <property type="entry name" value="RING-HC"/>
    <property type="match status" value="1"/>
</dbReference>
<dbReference type="PANTHER" id="PTHR46629">
    <property type="entry name" value="OS01G0917900 PROTEIN"/>
    <property type="match status" value="1"/>
</dbReference>
<feature type="region of interest" description="Disordered" evidence="2">
    <location>
        <begin position="249"/>
        <end position="275"/>
    </location>
</feature>
<organism evidence="4 5">
    <name type="scientific">Liquidambar formosana</name>
    <name type="common">Formosan gum</name>
    <dbReference type="NCBI Taxonomy" id="63359"/>
    <lineage>
        <taxon>Eukaryota</taxon>
        <taxon>Viridiplantae</taxon>
        <taxon>Streptophyta</taxon>
        <taxon>Embryophyta</taxon>
        <taxon>Tracheophyta</taxon>
        <taxon>Spermatophyta</taxon>
        <taxon>Magnoliopsida</taxon>
        <taxon>eudicotyledons</taxon>
        <taxon>Gunneridae</taxon>
        <taxon>Pentapetalae</taxon>
        <taxon>Saxifragales</taxon>
        <taxon>Altingiaceae</taxon>
        <taxon>Liquidambar</taxon>
    </lineage>
</organism>
<keyword evidence="1" id="KW-0863">Zinc-finger</keyword>
<keyword evidence="1" id="KW-0479">Metal-binding</keyword>
<gene>
    <name evidence="4" type="ORF">L1049_003757</name>
</gene>
<dbReference type="PROSITE" id="PS50089">
    <property type="entry name" value="ZF_RING_2"/>
    <property type="match status" value="1"/>
</dbReference>
<keyword evidence="5" id="KW-1185">Reference proteome</keyword>
<evidence type="ECO:0000313" key="4">
    <source>
        <dbReference type="EMBL" id="KAK9280866.1"/>
    </source>
</evidence>
<dbReference type="InterPro" id="IPR001841">
    <property type="entry name" value="Znf_RING"/>
</dbReference>
<feature type="compositionally biased region" description="Polar residues" evidence="2">
    <location>
        <begin position="164"/>
        <end position="193"/>
    </location>
</feature>
<feature type="region of interest" description="Disordered" evidence="2">
    <location>
        <begin position="1"/>
        <end position="26"/>
    </location>
</feature>
<evidence type="ECO:0000313" key="5">
    <source>
        <dbReference type="Proteomes" id="UP001415857"/>
    </source>
</evidence>
<feature type="region of interest" description="Disordered" evidence="2">
    <location>
        <begin position="164"/>
        <end position="235"/>
    </location>
</feature>
<name>A0AAP0RM65_LIQFO</name>
<feature type="compositionally biased region" description="Acidic residues" evidence="2">
    <location>
        <begin position="315"/>
        <end position="327"/>
    </location>
</feature>
<dbReference type="SMART" id="SM00184">
    <property type="entry name" value="RING"/>
    <property type="match status" value="1"/>
</dbReference>
<dbReference type="AlphaFoldDB" id="A0AAP0RM65"/>
<feature type="region of interest" description="Disordered" evidence="2">
    <location>
        <begin position="113"/>
        <end position="139"/>
    </location>
</feature>
<protein>
    <recommendedName>
        <fullName evidence="3">RING-type domain-containing protein</fullName>
    </recommendedName>
</protein>
<feature type="domain" description="RING-type" evidence="3">
    <location>
        <begin position="346"/>
        <end position="384"/>
    </location>
</feature>
<dbReference type="GO" id="GO:0008270">
    <property type="term" value="F:zinc ion binding"/>
    <property type="evidence" value="ECO:0007669"/>
    <property type="project" value="UniProtKB-KW"/>
</dbReference>
<proteinExistence type="predicted"/>
<feature type="compositionally biased region" description="Low complexity" evidence="2">
    <location>
        <begin position="194"/>
        <end position="204"/>
    </location>
</feature>